<keyword evidence="7" id="KW-0067">ATP-binding</keyword>
<evidence type="ECO:0000256" key="4">
    <source>
        <dbReference type="ARBA" id="ARBA00022679"/>
    </source>
</evidence>
<feature type="compositionally biased region" description="Basic and acidic residues" evidence="9">
    <location>
        <begin position="221"/>
        <end position="241"/>
    </location>
</feature>
<keyword evidence="6 13" id="KW-0418">Kinase</keyword>
<dbReference type="Pfam" id="PF07730">
    <property type="entry name" value="HisKA_3"/>
    <property type="match status" value="1"/>
</dbReference>
<dbReference type="GO" id="GO:0005524">
    <property type="term" value="F:ATP binding"/>
    <property type="evidence" value="ECO:0007669"/>
    <property type="project" value="UniProtKB-KW"/>
</dbReference>
<evidence type="ECO:0000313" key="14">
    <source>
        <dbReference type="Proteomes" id="UP000263377"/>
    </source>
</evidence>
<evidence type="ECO:0000256" key="6">
    <source>
        <dbReference type="ARBA" id="ARBA00022777"/>
    </source>
</evidence>
<keyword evidence="14" id="KW-1185">Reference proteome</keyword>
<feature type="transmembrane region" description="Helical" evidence="10">
    <location>
        <begin position="114"/>
        <end position="139"/>
    </location>
</feature>
<keyword evidence="10" id="KW-1133">Transmembrane helix</keyword>
<dbReference type="Gene3D" id="3.30.565.10">
    <property type="entry name" value="Histidine kinase-like ATPase, C-terminal domain"/>
    <property type="match status" value="1"/>
</dbReference>
<evidence type="ECO:0000256" key="8">
    <source>
        <dbReference type="ARBA" id="ARBA00023012"/>
    </source>
</evidence>
<evidence type="ECO:0000256" key="9">
    <source>
        <dbReference type="SAM" id="MobiDB-lite"/>
    </source>
</evidence>
<feature type="region of interest" description="Disordered" evidence="9">
    <location>
        <begin position="217"/>
        <end position="242"/>
    </location>
</feature>
<dbReference type="EC" id="2.7.13.3" evidence="2"/>
<keyword evidence="10" id="KW-0472">Membrane</keyword>
<feature type="transmembrane region" description="Helical" evidence="10">
    <location>
        <begin position="91"/>
        <end position="108"/>
    </location>
</feature>
<dbReference type="InterPro" id="IPR011712">
    <property type="entry name" value="Sig_transdc_His_kin_sub3_dim/P"/>
</dbReference>
<sequence length="387" mass="39900">MLAQPDARAAAALLALTAAFAAVVALLPWPAGRITLGAAVGAVAGASLLVDLGYPGPYRLPAFWLPFEWLALLGLLFRAVRGLSDRRVGPVGGLLGLAAVLLPLRFSLRTPQGGAAWSVVGVLLSLLPLLGVAGAALYLRVLDARRERAVARARREQRLEVARGLHDFVAHEITGIVLEAQAGQLPDQEPGETAALLRRLEEAGLRALDSMDEMVGALREPGGEGGRDGRSDPPDREERADGATTRRLGLADLPELVTRFGATGAGGTAGVPRATAELAPETAGRLSAEAEATAYAVVLEALTNIRRHAPQATEVTVRVAPGTDGTVELTVTDDGGPSRRPLLRRRPGAGGTGLAGLTARAAAHGGSLTAGPGTPAGWRVSCSLPGR</sequence>
<dbReference type="GO" id="GO:0046983">
    <property type="term" value="F:protein dimerization activity"/>
    <property type="evidence" value="ECO:0007669"/>
    <property type="project" value="InterPro"/>
</dbReference>
<evidence type="ECO:0000256" key="2">
    <source>
        <dbReference type="ARBA" id="ARBA00012438"/>
    </source>
</evidence>
<evidence type="ECO:0000256" key="10">
    <source>
        <dbReference type="SAM" id="Phobius"/>
    </source>
</evidence>
<keyword evidence="5" id="KW-0547">Nucleotide-binding</keyword>
<dbReference type="SUPFAM" id="SSF55874">
    <property type="entry name" value="ATPase domain of HSP90 chaperone/DNA topoisomerase II/histidine kinase"/>
    <property type="match status" value="1"/>
</dbReference>
<dbReference type="Proteomes" id="UP000263377">
    <property type="component" value="Unassembled WGS sequence"/>
</dbReference>
<evidence type="ECO:0000256" key="1">
    <source>
        <dbReference type="ARBA" id="ARBA00000085"/>
    </source>
</evidence>
<dbReference type="PANTHER" id="PTHR24421">
    <property type="entry name" value="NITRATE/NITRITE SENSOR PROTEIN NARX-RELATED"/>
    <property type="match status" value="1"/>
</dbReference>
<evidence type="ECO:0000256" key="3">
    <source>
        <dbReference type="ARBA" id="ARBA00022553"/>
    </source>
</evidence>
<comment type="caution">
    <text evidence="13">The sequence shown here is derived from an EMBL/GenBank/DDBJ whole genome shotgun (WGS) entry which is preliminary data.</text>
</comment>
<dbReference type="InterPro" id="IPR003594">
    <property type="entry name" value="HATPase_dom"/>
</dbReference>
<comment type="catalytic activity">
    <reaction evidence="1">
        <text>ATP + protein L-histidine = ADP + protein N-phospho-L-histidine.</text>
        <dbReference type="EC" id="2.7.13.3"/>
    </reaction>
</comment>
<reference evidence="13 14" key="1">
    <citation type="submission" date="2018-08" db="EMBL/GenBank/DDBJ databases">
        <title>Diversity &amp; Physiological Properties of Lignin-Decomposing Actinobacteria from Soil.</title>
        <authorList>
            <person name="Roh S.G."/>
            <person name="Kim S.B."/>
        </authorList>
    </citation>
    <scope>NUCLEOTIDE SEQUENCE [LARGE SCALE GENOMIC DNA]</scope>
    <source>
        <strain evidence="13 14">MMS17-GH009</strain>
    </source>
</reference>
<organism evidence="13 14">
    <name type="scientific">Kitasatospora xanthocidica</name>
    <dbReference type="NCBI Taxonomy" id="83382"/>
    <lineage>
        <taxon>Bacteria</taxon>
        <taxon>Bacillati</taxon>
        <taxon>Actinomycetota</taxon>
        <taxon>Actinomycetes</taxon>
        <taxon>Kitasatosporales</taxon>
        <taxon>Streptomycetaceae</taxon>
        <taxon>Kitasatospora</taxon>
    </lineage>
</organism>
<evidence type="ECO:0000259" key="12">
    <source>
        <dbReference type="Pfam" id="PF07730"/>
    </source>
</evidence>
<evidence type="ECO:0000259" key="11">
    <source>
        <dbReference type="Pfam" id="PF02518"/>
    </source>
</evidence>
<evidence type="ECO:0000256" key="5">
    <source>
        <dbReference type="ARBA" id="ARBA00022741"/>
    </source>
</evidence>
<feature type="region of interest" description="Disordered" evidence="9">
    <location>
        <begin position="334"/>
        <end position="354"/>
    </location>
</feature>
<name>A0A372ZKG9_9ACTN</name>
<dbReference type="PANTHER" id="PTHR24421:SF10">
    <property type="entry name" value="NITRATE_NITRITE SENSOR PROTEIN NARQ"/>
    <property type="match status" value="1"/>
</dbReference>
<gene>
    <name evidence="13" type="ORF">DR950_37590</name>
</gene>
<dbReference type="Pfam" id="PF02518">
    <property type="entry name" value="HATPase_c"/>
    <property type="match status" value="1"/>
</dbReference>
<dbReference type="GO" id="GO:0016020">
    <property type="term" value="C:membrane"/>
    <property type="evidence" value="ECO:0007669"/>
    <property type="project" value="InterPro"/>
</dbReference>
<dbReference type="GO" id="GO:0000155">
    <property type="term" value="F:phosphorelay sensor kinase activity"/>
    <property type="evidence" value="ECO:0007669"/>
    <property type="project" value="InterPro"/>
</dbReference>
<keyword evidence="8" id="KW-0902">Two-component regulatory system</keyword>
<dbReference type="AlphaFoldDB" id="A0A372ZKG9"/>
<evidence type="ECO:0000256" key="7">
    <source>
        <dbReference type="ARBA" id="ARBA00022840"/>
    </source>
</evidence>
<keyword evidence="10" id="KW-0812">Transmembrane</keyword>
<keyword evidence="4" id="KW-0808">Transferase</keyword>
<feature type="domain" description="Histidine kinase/HSP90-like ATPase" evidence="11">
    <location>
        <begin position="293"/>
        <end position="385"/>
    </location>
</feature>
<keyword evidence="3" id="KW-0597">Phosphoprotein</keyword>
<feature type="transmembrane region" description="Helical" evidence="10">
    <location>
        <begin position="61"/>
        <end position="79"/>
    </location>
</feature>
<proteinExistence type="predicted"/>
<dbReference type="InterPro" id="IPR036890">
    <property type="entry name" value="HATPase_C_sf"/>
</dbReference>
<protein>
    <recommendedName>
        <fullName evidence="2">histidine kinase</fullName>
        <ecNumber evidence="2">2.7.13.3</ecNumber>
    </recommendedName>
</protein>
<accession>A0A372ZKG9</accession>
<feature type="domain" description="Signal transduction histidine kinase subgroup 3 dimerisation and phosphoacceptor" evidence="12">
    <location>
        <begin position="158"/>
        <end position="221"/>
    </location>
</feature>
<dbReference type="Gene3D" id="1.20.5.1930">
    <property type="match status" value="1"/>
</dbReference>
<dbReference type="EMBL" id="QVIG01000002">
    <property type="protein sequence ID" value="RGD56339.1"/>
    <property type="molecule type" value="Genomic_DNA"/>
</dbReference>
<evidence type="ECO:0000313" key="13">
    <source>
        <dbReference type="EMBL" id="RGD56339.1"/>
    </source>
</evidence>
<dbReference type="InterPro" id="IPR050482">
    <property type="entry name" value="Sensor_HK_TwoCompSys"/>
</dbReference>